<keyword evidence="6" id="KW-1185">Reference proteome</keyword>
<dbReference type="GO" id="GO:0030246">
    <property type="term" value="F:carbohydrate binding"/>
    <property type="evidence" value="ECO:0007669"/>
    <property type="project" value="InterPro"/>
</dbReference>
<dbReference type="InterPro" id="IPR041371">
    <property type="entry name" value="GH92_N"/>
</dbReference>
<dbReference type="Pfam" id="PF17678">
    <property type="entry name" value="Glyco_hydro_92N"/>
    <property type="match status" value="1"/>
</dbReference>
<protein>
    <submittedName>
        <fullName evidence="5">Alpha-mannosidase</fullName>
    </submittedName>
</protein>
<dbReference type="Gene3D" id="2.70.98.10">
    <property type="match status" value="1"/>
</dbReference>
<dbReference type="Pfam" id="PF07971">
    <property type="entry name" value="Glyco_hydro_92"/>
    <property type="match status" value="1"/>
</dbReference>
<feature type="region of interest" description="Disordered" evidence="1">
    <location>
        <begin position="46"/>
        <end position="67"/>
    </location>
</feature>
<dbReference type="Gene3D" id="3.30.2080.10">
    <property type="entry name" value="GH92 mannosidase domain"/>
    <property type="match status" value="1"/>
</dbReference>
<keyword evidence="2" id="KW-0732">Signal</keyword>
<dbReference type="Gene3D" id="1.20.1050.60">
    <property type="entry name" value="alpha-1,2-mannosidase"/>
    <property type="match status" value="1"/>
</dbReference>
<feature type="domain" description="Glycosyl hydrolase family 92" evidence="3">
    <location>
        <begin position="271"/>
        <end position="715"/>
    </location>
</feature>
<dbReference type="GO" id="GO:0000224">
    <property type="term" value="F:peptide-N4-(N-acetyl-beta-glucosaminyl)asparagine amidase activity"/>
    <property type="evidence" value="ECO:0007669"/>
    <property type="project" value="TreeGrafter"/>
</dbReference>
<dbReference type="GO" id="GO:0006516">
    <property type="term" value="P:glycoprotein catabolic process"/>
    <property type="evidence" value="ECO:0007669"/>
    <property type="project" value="TreeGrafter"/>
</dbReference>
<dbReference type="InterPro" id="IPR050883">
    <property type="entry name" value="PNGase"/>
</dbReference>
<dbReference type="RefSeq" id="WP_130185068.1">
    <property type="nucleotide sequence ID" value="NZ_CP035913.1"/>
</dbReference>
<evidence type="ECO:0000313" key="5">
    <source>
        <dbReference type="EMBL" id="QBE61931.1"/>
    </source>
</evidence>
<evidence type="ECO:0000256" key="1">
    <source>
        <dbReference type="SAM" id="MobiDB-lite"/>
    </source>
</evidence>
<proteinExistence type="predicted"/>
<dbReference type="EMBL" id="CP035913">
    <property type="protein sequence ID" value="QBE61931.1"/>
    <property type="molecule type" value="Genomic_DNA"/>
</dbReference>
<feature type="signal peptide" evidence="2">
    <location>
        <begin position="1"/>
        <end position="22"/>
    </location>
</feature>
<gene>
    <name evidence="5" type="ORF">EWM63_02095</name>
</gene>
<evidence type="ECO:0000259" key="3">
    <source>
        <dbReference type="Pfam" id="PF07971"/>
    </source>
</evidence>
<dbReference type="SUPFAM" id="SSF48208">
    <property type="entry name" value="Six-hairpin glycosidases"/>
    <property type="match status" value="1"/>
</dbReference>
<evidence type="ECO:0000256" key="2">
    <source>
        <dbReference type="SAM" id="SignalP"/>
    </source>
</evidence>
<dbReference type="NCBIfam" id="TIGR01180">
    <property type="entry name" value="aman2_put"/>
    <property type="match status" value="1"/>
</dbReference>
<dbReference type="GO" id="GO:0005829">
    <property type="term" value="C:cytosol"/>
    <property type="evidence" value="ECO:0007669"/>
    <property type="project" value="TreeGrafter"/>
</dbReference>
<dbReference type="InterPro" id="IPR014718">
    <property type="entry name" value="GH-type_carb-bd"/>
</dbReference>
<dbReference type="OrthoDB" id="9804511at2"/>
<name>A0A4P6KS43_9BURK</name>
<feature type="chain" id="PRO_5020288050" evidence="2">
    <location>
        <begin position="23"/>
        <end position="732"/>
    </location>
</feature>
<organism evidence="5 6">
    <name type="scientific">Pseudoduganella lutea</name>
    <dbReference type="NCBI Taxonomy" id="321985"/>
    <lineage>
        <taxon>Bacteria</taxon>
        <taxon>Pseudomonadati</taxon>
        <taxon>Pseudomonadota</taxon>
        <taxon>Betaproteobacteria</taxon>
        <taxon>Burkholderiales</taxon>
        <taxon>Oxalobacteraceae</taxon>
        <taxon>Telluria group</taxon>
        <taxon>Pseudoduganella</taxon>
    </lineage>
</organism>
<dbReference type="GO" id="GO:0005975">
    <property type="term" value="P:carbohydrate metabolic process"/>
    <property type="evidence" value="ECO:0007669"/>
    <property type="project" value="InterPro"/>
</dbReference>
<dbReference type="PANTHER" id="PTHR12143:SF43">
    <property type="entry name" value="PUTATIVE-RELATED"/>
    <property type="match status" value="1"/>
</dbReference>
<sequence>MTRIRLTPIALALAALPLHAIADPLRHVDPRIGVVGDGATVIGPSLPFGSVHPAPDTARGDNDGYRPDQPIRGFSQLHVSGTGWGQYGNFLISPQVGLNTVPGTYDSAKADERAEAHQYSVRLTRHGIGAELAPTRNAVIYRFRFPASDDAHIVFDAVQHIPGHINESMMAQYRTPVPARLELSADGRSLSGHARFPGGFGGPYQAYYYAEIDRAPSAFGTWRDKALQPGARRIDSSGTLEHLGSYGRFDTRDGRPVTMKIAVSFRSVEHARATLAREIPGWNYEAVRDAGARHWREALGAIDVQGGTDAERTIFYTALYHAHVMPRDRTGQFERFPDTAPMWDDHYAIWDTWRTLYPLYALIRPDVVRDTVNSFIARQQADGAVPDTFIAGVPQFREQGGNGTDMIIADAHAKGIAGVDWHKAYEVIRHNADRRRTGPHFDNPGKGPGPYRELGWIPAGIMSNSMSLEYSYNDFAAAQVAEALGQADDARRWRERSRKWTSLWNPDAADAGFQGFTMPRKADGTWIDVDTRKYGGSWKPHFYESNAWTYSYFVPHQAAMLVERMGGRQRFIERLEYAFANNLIDTFNEPSFLVPQLFHYVNRPDLSARWLQRITGEKFTLKGYPGDDDSGAMSSYYVWSRLGLFPNAGQDVYFLNGPAFDALAVRRPGKADLQITRSGEGIYVAGVTLDGKPHERSWLRHAELDRTHRLHFTMSAMPTAWATRSAPPPSMP</sequence>
<dbReference type="KEGG" id="plue:EWM63_02095"/>
<dbReference type="PANTHER" id="PTHR12143">
    <property type="entry name" value="PEPTIDE N-GLYCANASE PNGASE -RELATED"/>
    <property type="match status" value="1"/>
</dbReference>
<evidence type="ECO:0000259" key="4">
    <source>
        <dbReference type="Pfam" id="PF17678"/>
    </source>
</evidence>
<dbReference type="AlphaFoldDB" id="A0A4P6KS43"/>
<dbReference type="InterPro" id="IPR008928">
    <property type="entry name" value="6-hairpin_glycosidase_sf"/>
</dbReference>
<reference evidence="5 6" key="1">
    <citation type="submission" date="2019-02" db="EMBL/GenBank/DDBJ databases">
        <title>Draft Genome Sequences of Six Type Strains of the Genus Massilia.</title>
        <authorList>
            <person name="Miess H."/>
            <person name="Frediansyhah A."/>
            <person name="Gross H."/>
        </authorList>
    </citation>
    <scope>NUCLEOTIDE SEQUENCE [LARGE SCALE GENOMIC DNA]</scope>
    <source>
        <strain evidence="5 6">DSM 17473</strain>
    </source>
</reference>
<feature type="domain" description="Glycosyl hydrolase family 92 N-terminal" evidence="4">
    <location>
        <begin position="27"/>
        <end position="264"/>
    </location>
</feature>
<dbReference type="Gene3D" id="1.20.1610.10">
    <property type="entry name" value="alpha-1,2-mannosidases domains"/>
    <property type="match status" value="1"/>
</dbReference>
<dbReference type="InterPro" id="IPR012939">
    <property type="entry name" value="Glyco_hydro_92"/>
</dbReference>
<dbReference type="Proteomes" id="UP000290637">
    <property type="component" value="Chromosome"/>
</dbReference>
<dbReference type="InterPro" id="IPR005887">
    <property type="entry name" value="GH92_a_mannosidase_put"/>
</dbReference>
<accession>A0A4P6KS43</accession>
<evidence type="ECO:0000313" key="6">
    <source>
        <dbReference type="Proteomes" id="UP000290637"/>
    </source>
</evidence>